<evidence type="ECO:0000256" key="4">
    <source>
        <dbReference type="ARBA" id="ARBA00022927"/>
    </source>
</evidence>
<evidence type="ECO:0000256" key="8">
    <source>
        <dbReference type="SAM" id="Phobius"/>
    </source>
</evidence>
<gene>
    <name evidence="9" type="ORF">OT_ostta14g02790</name>
</gene>
<keyword evidence="3 8" id="KW-0812">Transmembrane</keyword>
<dbReference type="GO" id="GO:0006906">
    <property type="term" value="P:vesicle fusion"/>
    <property type="evidence" value="ECO:0007669"/>
    <property type="project" value="TreeGrafter"/>
</dbReference>
<dbReference type="KEGG" id="ota:OT_ostta14g02790"/>
<dbReference type="GO" id="GO:0015031">
    <property type="term" value="P:protein transport"/>
    <property type="evidence" value="ECO:0007669"/>
    <property type="project" value="UniProtKB-KW"/>
</dbReference>
<comment type="caution">
    <text evidence="9">The sequence shown here is derived from an EMBL/GenBank/DDBJ whole genome shotgun (WGS) entry which is preliminary data.</text>
</comment>
<dbReference type="GO" id="GO:0005794">
    <property type="term" value="C:Golgi apparatus"/>
    <property type="evidence" value="ECO:0007669"/>
    <property type="project" value="TreeGrafter"/>
</dbReference>
<dbReference type="AlphaFoldDB" id="Q00VP4"/>
<feature type="compositionally biased region" description="Basic and acidic residues" evidence="7">
    <location>
        <begin position="1"/>
        <end position="44"/>
    </location>
</feature>
<reference evidence="9 10" key="2">
    <citation type="journal article" date="2014" name="BMC Genomics">
        <title>An improved genome of the model marine alga Ostreococcus tauri unfolds by assessing Illumina de novo assemblies.</title>
        <authorList>
            <person name="Blanc-Mathieu R."/>
            <person name="Verhelst B."/>
            <person name="Derelle E."/>
            <person name="Rombauts S."/>
            <person name="Bouget F.Y."/>
            <person name="Carre I."/>
            <person name="Chateau A."/>
            <person name="Eyre-Walker A."/>
            <person name="Grimsley N."/>
            <person name="Moreau H."/>
            <person name="Piegu B."/>
            <person name="Rivals E."/>
            <person name="Schackwitz W."/>
            <person name="Van de Peer Y."/>
            <person name="Piganeau G."/>
        </authorList>
    </citation>
    <scope>NUCLEOTIDE SEQUENCE [LARGE SCALE GENOMIC DNA]</scope>
    <source>
        <strain evidence="10">OTTH 0595 / CCAP 157/2 / RCC745</strain>
    </source>
</reference>
<evidence type="ECO:0000256" key="5">
    <source>
        <dbReference type="ARBA" id="ARBA00022989"/>
    </source>
</evidence>
<evidence type="ECO:0000256" key="1">
    <source>
        <dbReference type="ARBA" id="ARBA00004211"/>
    </source>
</evidence>
<evidence type="ECO:0000256" key="6">
    <source>
        <dbReference type="ARBA" id="ARBA00023136"/>
    </source>
</evidence>
<proteinExistence type="predicted"/>
<name>Q00VP4_OSTTA</name>
<dbReference type="GO" id="GO:0000149">
    <property type="term" value="F:SNARE binding"/>
    <property type="evidence" value="ECO:0007669"/>
    <property type="project" value="TreeGrafter"/>
</dbReference>
<sequence>MSNAERDALLGGDAERERRRAAMDGVERASENAERLERTSRTARESATTGENILTSLREQRDKILSARASAGHMERDMDKSERRMTQLGCEKCVQRWAFCVLVTLVLGGLGFFLWWKLHRGNDARDDEHHKQRSEAMLARAATAGFDAAREWRARRLLRSN</sequence>
<dbReference type="SUPFAM" id="SSF58038">
    <property type="entry name" value="SNARE fusion complex"/>
    <property type="match status" value="1"/>
</dbReference>
<dbReference type="InParanoid" id="Q00VP4"/>
<feature type="region of interest" description="Disordered" evidence="7">
    <location>
        <begin position="1"/>
        <end position="52"/>
    </location>
</feature>
<protein>
    <submittedName>
        <fullName evidence="9">Unnamed product</fullName>
    </submittedName>
</protein>
<dbReference type="GO" id="GO:0005789">
    <property type="term" value="C:endoplasmic reticulum membrane"/>
    <property type="evidence" value="ECO:0007669"/>
    <property type="project" value="TreeGrafter"/>
</dbReference>
<keyword evidence="5 8" id="KW-1133">Transmembrane helix</keyword>
<dbReference type="EMBL" id="CAID01000014">
    <property type="protein sequence ID" value="CAL57064.1"/>
    <property type="molecule type" value="Genomic_DNA"/>
</dbReference>
<dbReference type="GeneID" id="9837794"/>
<keyword evidence="6 8" id="KW-0472">Membrane</keyword>
<keyword evidence="10" id="KW-1185">Reference proteome</keyword>
<dbReference type="STRING" id="70448.Q00VP4"/>
<evidence type="ECO:0000313" key="9">
    <source>
        <dbReference type="EMBL" id="CAL57064.1"/>
    </source>
</evidence>
<dbReference type="GO" id="GO:0005484">
    <property type="term" value="F:SNAP receptor activity"/>
    <property type="evidence" value="ECO:0007669"/>
    <property type="project" value="TreeGrafter"/>
</dbReference>
<feature type="transmembrane region" description="Helical" evidence="8">
    <location>
        <begin position="96"/>
        <end position="116"/>
    </location>
</feature>
<reference evidence="10" key="1">
    <citation type="journal article" date="2006" name="Proc. Natl. Acad. Sci. U.S.A.">
        <title>Genome analysis of the smallest free-living eukaryote Ostreococcus tauri unveils many unique features.</title>
        <authorList>
            <person name="Derelle E."/>
            <person name="Ferraz C."/>
            <person name="Rombauts S."/>
            <person name="Rouze P."/>
            <person name="Worden A.Z."/>
            <person name="Robbens S."/>
            <person name="Partensky F."/>
            <person name="Degroeve S."/>
            <person name="Echeynie S."/>
            <person name="Cooke R."/>
            <person name="Saeys Y."/>
            <person name="Wuyts J."/>
            <person name="Jabbari K."/>
            <person name="Bowler C."/>
            <person name="Panaud O."/>
            <person name="Piegu B."/>
            <person name="Ball S.G."/>
            <person name="Ral J.-P."/>
            <person name="Bouget F.-Y."/>
            <person name="Piganeau G."/>
            <person name="De Baets B."/>
            <person name="Picard A."/>
            <person name="Delseny M."/>
            <person name="Demaille J."/>
            <person name="Van de Peer Y."/>
            <person name="Moreau H."/>
        </authorList>
    </citation>
    <scope>NUCLEOTIDE SEQUENCE [LARGE SCALE GENOMIC DNA]</scope>
    <source>
        <strain evidence="10">OTTH 0595 / CCAP 157/2 / RCC745</strain>
    </source>
</reference>
<evidence type="ECO:0000256" key="7">
    <source>
        <dbReference type="SAM" id="MobiDB-lite"/>
    </source>
</evidence>
<dbReference type="OrthoDB" id="430637at2759"/>
<keyword evidence="2" id="KW-0813">Transport</keyword>
<dbReference type="RefSeq" id="XP_003083109.1">
    <property type="nucleotide sequence ID" value="XM_003083061.1"/>
</dbReference>
<dbReference type="GO" id="GO:0031201">
    <property type="term" value="C:SNARE complex"/>
    <property type="evidence" value="ECO:0007669"/>
    <property type="project" value="TreeGrafter"/>
</dbReference>
<dbReference type="GO" id="GO:0031902">
    <property type="term" value="C:late endosome membrane"/>
    <property type="evidence" value="ECO:0007669"/>
    <property type="project" value="TreeGrafter"/>
</dbReference>
<keyword evidence="4" id="KW-0653">Protein transport</keyword>
<dbReference type="GO" id="GO:0012507">
    <property type="term" value="C:ER to Golgi transport vesicle membrane"/>
    <property type="evidence" value="ECO:0007669"/>
    <property type="project" value="TreeGrafter"/>
</dbReference>
<dbReference type="OMA" id="QRWAFCV"/>
<evidence type="ECO:0000256" key="3">
    <source>
        <dbReference type="ARBA" id="ARBA00022692"/>
    </source>
</evidence>
<dbReference type="Proteomes" id="UP000009170">
    <property type="component" value="Unassembled WGS sequence"/>
</dbReference>
<accession>Q00VP4</accession>
<evidence type="ECO:0000256" key="2">
    <source>
        <dbReference type="ARBA" id="ARBA00022448"/>
    </source>
</evidence>
<organism evidence="9 10">
    <name type="scientific">Ostreococcus tauri</name>
    <name type="common">Marine green alga</name>
    <dbReference type="NCBI Taxonomy" id="70448"/>
    <lineage>
        <taxon>Eukaryota</taxon>
        <taxon>Viridiplantae</taxon>
        <taxon>Chlorophyta</taxon>
        <taxon>Mamiellophyceae</taxon>
        <taxon>Mamiellales</taxon>
        <taxon>Bathycoccaceae</taxon>
        <taxon>Ostreococcus</taxon>
    </lineage>
</organism>
<dbReference type="Gene3D" id="1.20.5.110">
    <property type="match status" value="1"/>
</dbReference>
<evidence type="ECO:0000313" key="10">
    <source>
        <dbReference type="Proteomes" id="UP000009170"/>
    </source>
</evidence>
<comment type="subcellular location">
    <subcellularLocation>
        <location evidence="1">Membrane</location>
        <topology evidence="1">Single-pass type IV membrane protein</topology>
    </subcellularLocation>
</comment>
<dbReference type="PANTHER" id="PTHR21230">
    <property type="entry name" value="VESICLE TRANSPORT V-SNARE PROTEIN VTI1-RELATED"/>
    <property type="match status" value="1"/>
</dbReference>